<keyword evidence="6 13" id="KW-0812">Transmembrane</keyword>
<evidence type="ECO:0000256" key="3">
    <source>
        <dbReference type="ARBA" id="ARBA00004906"/>
    </source>
</evidence>
<evidence type="ECO:0000256" key="9">
    <source>
        <dbReference type="ARBA" id="ARBA00022786"/>
    </source>
</evidence>
<comment type="pathway">
    <text evidence="3">Protein modification; protein ubiquitination.</text>
</comment>
<feature type="domain" description="RING-CH-type" evidence="14">
    <location>
        <begin position="1"/>
        <end position="31"/>
    </location>
</feature>
<feature type="transmembrane region" description="Helical" evidence="13">
    <location>
        <begin position="275"/>
        <end position="294"/>
    </location>
</feature>
<feature type="transmembrane region" description="Helical" evidence="13">
    <location>
        <begin position="359"/>
        <end position="381"/>
    </location>
</feature>
<evidence type="ECO:0000313" key="15">
    <source>
        <dbReference type="EMBL" id="MCL7042556.1"/>
    </source>
</evidence>
<evidence type="ECO:0000256" key="13">
    <source>
        <dbReference type="SAM" id="Phobius"/>
    </source>
</evidence>
<protein>
    <recommendedName>
        <fullName evidence="4">RING-type E3 ubiquitin transferase</fullName>
        <ecNumber evidence="4">2.3.2.27</ecNumber>
    </recommendedName>
</protein>
<dbReference type="InterPro" id="IPR056521">
    <property type="entry name" value="MARCHF6-like_C"/>
</dbReference>
<feature type="transmembrane region" description="Helical" evidence="13">
    <location>
        <begin position="507"/>
        <end position="530"/>
    </location>
</feature>
<dbReference type="GO" id="GO:0005789">
    <property type="term" value="C:endoplasmic reticulum membrane"/>
    <property type="evidence" value="ECO:0007669"/>
    <property type="project" value="TreeGrafter"/>
</dbReference>
<dbReference type="Gene3D" id="3.30.40.10">
    <property type="entry name" value="Zinc/RING finger domain, C3HC4 (zinc finger)"/>
    <property type="match status" value="1"/>
</dbReference>
<dbReference type="InterPro" id="IPR011016">
    <property type="entry name" value="Znf_RING-CH"/>
</dbReference>
<feature type="transmembrane region" description="Helical" evidence="13">
    <location>
        <begin position="112"/>
        <end position="133"/>
    </location>
</feature>
<evidence type="ECO:0000256" key="7">
    <source>
        <dbReference type="ARBA" id="ARBA00022723"/>
    </source>
</evidence>
<accession>A0AA42AX83</accession>
<feature type="transmembrane region" description="Helical" evidence="13">
    <location>
        <begin position="700"/>
        <end position="724"/>
    </location>
</feature>
<feature type="transmembrane region" description="Helical" evidence="13">
    <location>
        <begin position="441"/>
        <end position="462"/>
    </location>
</feature>
<keyword evidence="12 13" id="KW-0472">Membrane</keyword>
<organism evidence="15 16">
    <name type="scientific">Papaver nudicaule</name>
    <name type="common">Iceland poppy</name>
    <dbReference type="NCBI Taxonomy" id="74823"/>
    <lineage>
        <taxon>Eukaryota</taxon>
        <taxon>Viridiplantae</taxon>
        <taxon>Streptophyta</taxon>
        <taxon>Embryophyta</taxon>
        <taxon>Tracheophyta</taxon>
        <taxon>Spermatophyta</taxon>
        <taxon>Magnoliopsida</taxon>
        <taxon>Ranunculales</taxon>
        <taxon>Papaveraceae</taxon>
        <taxon>Papaveroideae</taxon>
        <taxon>Papaver</taxon>
    </lineage>
</organism>
<evidence type="ECO:0000256" key="4">
    <source>
        <dbReference type="ARBA" id="ARBA00012483"/>
    </source>
</evidence>
<dbReference type="Pfam" id="PF23113">
    <property type="entry name" value="MARCHF6_C"/>
    <property type="match status" value="1"/>
</dbReference>
<evidence type="ECO:0000256" key="12">
    <source>
        <dbReference type="ARBA" id="ARBA00023136"/>
    </source>
</evidence>
<evidence type="ECO:0000256" key="8">
    <source>
        <dbReference type="ARBA" id="ARBA00022771"/>
    </source>
</evidence>
<sequence>MKFVHPKCLLYWMKQQITFECEVCKHKFSVHRVYAENTPTRLPLREFVGGIAMKACHVLHFCLRFCFSVFHQLFMVPLLGFWTWRLSFVRGFSEAHELVHGHMSPSTVMMDWLYGLVVGNAVYMIVFFGLDFIRDDEVHVEIDLAPGNENVNPNADEIVEDTAEPEDIVGVGAPAPGNENENPNADEIVEDTGGEAQAVAGVGNDDNAAVGLTLLVLLLQFIFTLVLRLMSTIFRLHVPVRMTCGYLVMCTVYFLLSNGVLIFVPFSLGRITMHCLSWFFSATWSIFMLFIQSAPYVGNNLLKNVSHAVTNVSAGIQNDGLLSCAIEVVAENLTANSTGPGEALGSDGKPLLVDRSSGLYDVITLATGYMVVPLVFICLGIPIRTVVFKIHYYLRKFLTRMIYPLLLIFHLGVLPLVYGWWLDVCTVMMLGKLISDRVDFFSKVPLLSSSMHWTAGTIYMFLIHISTSHFRKVLREEVVYLLKDLADPVHIILCVLYDEVQVQASRLLFSIVVNGMLIVFLVYLPVALAMRLAPSIFPLHISASDPFSEIPVVMLLIQICLPCATELQKTLEGLVYQWVTAVCYGGQDNVKVERRQDRLHDVYVYSSELYRVVLLVVLAWITFLFFSSSLIIVSLPLGRVLFSSISNLSILHGIKCNDLYAFFIGQFSIWTSFTGVRFFIEHLKAGTTHLRFNDICKLFCIIVESCILFSLWIIVIPVLIGLLFELSFMVPIRALVIEAPVLHLCQDWAAGSFFFKLWRTLVLRNHMIVLVDESWRIKFERVRDNDFLKLPGHWMLQEILIPILMNLLMSLSFPYVFARWIVPSLGFPQTVNSTVYSFTWVAYMTILVLISCAKRFPVWITNLHSSIRDDHYSGLELQNFGEAVMECENEIGKLVRWLLQSQGR</sequence>
<feature type="transmembrane region" description="Helical" evidence="13">
    <location>
        <begin position="799"/>
        <end position="822"/>
    </location>
</feature>
<keyword evidence="5" id="KW-0808">Transferase</keyword>
<name>A0AA42AX83_PAPNU</name>
<dbReference type="GO" id="GO:0036503">
    <property type="term" value="P:ERAD pathway"/>
    <property type="evidence" value="ECO:0007669"/>
    <property type="project" value="TreeGrafter"/>
</dbReference>
<evidence type="ECO:0000256" key="11">
    <source>
        <dbReference type="ARBA" id="ARBA00022989"/>
    </source>
</evidence>
<evidence type="ECO:0000256" key="5">
    <source>
        <dbReference type="ARBA" id="ARBA00022679"/>
    </source>
</evidence>
<feature type="transmembrane region" description="Helical" evidence="13">
    <location>
        <begin position="212"/>
        <end position="234"/>
    </location>
</feature>
<keyword evidence="16" id="KW-1185">Reference proteome</keyword>
<comment type="caution">
    <text evidence="15">The sequence shown here is derived from an EMBL/GenBank/DDBJ whole genome shotgun (WGS) entry which is preliminary data.</text>
</comment>
<comment type="catalytic activity">
    <reaction evidence="1">
        <text>S-ubiquitinyl-[E2 ubiquitin-conjugating enzyme]-L-cysteine + [acceptor protein]-L-lysine = [E2 ubiquitin-conjugating enzyme]-L-cysteine + N(6)-ubiquitinyl-[acceptor protein]-L-lysine.</text>
        <dbReference type="EC" id="2.3.2.27"/>
    </reaction>
</comment>
<evidence type="ECO:0000259" key="14">
    <source>
        <dbReference type="PROSITE" id="PS51292"/>
    </source>
</evidence>
<evidence type="ECO:0000256" key="1">
    <source>
        <dbReference type="ARBA" id="ARBA00000900"/>
    </source>
</evidence>
<comment type="subcellular location">
    <subcellularLocation>
        <location evidence="2">Membrane</location>
        <topology evidence="2">Multi-pass membrane protein</topology>
    </subcellularLocation>
</comment>
<feature type="transmembrane region" description="Helical" evidence="13">
    <location>
        <begin position="612"/>
        <end position="638"/>
    </location>
</feature>
<keyword evidence="7" id="KW-0479">Metal-binding</keyword>
<feature type="transmembrane region" description="Helical" evidence="13">
    <location>
        <begin position="659"/>
        <end position="680"/>
    </location>
</feature>
<proteinExistence type="predicted"/>
<evidence type="ECO:0000256" key="2">
    <source>
        <dbReference type="ARBA" id="ARBA00004141"/>
    </source>
</evidence>
<dbReference type="InterPro" id="IPR013083">
    <property type="entry name" value="Znf_RING/FYVE/PHD"/>
</dbReference>
<gene>
    <name evidence="15" type="ORF">MKW94_029858</name>
</gene>
<evidence type="ECO:0000256" key="6">
    <source>
        <dbReference type="ARBA" id="ARBA00022692"/>
    </source>
</evidence>
<dbReference type="EC" id="2.3.2.27" evidence="4"/>
<reference evidence="15" key="1">
    <citation type="submission" date="2022-03" db="EMBL/GenBank/DDBJ databases">
        <title>A functionally conserved STORR gene fusion in Papaver species that diverged 16.8 million years ago.</title>
        <authorList>
            <person name="Catania T."/>
        </authorList>
    </citation>
    <scope>NUCLEOTIDE SEQUENCE</scope>
    <source>
        <strain evidence="15">S-191538</strain>
    </source>
</reference>
<feature type="transmembrane region" description="Helical" evidence="13">
    <location>
        <begin position="402"/>
        <end position="421"/>
    </location>
</feature>
<dbReference type="GO" id="GO:0061630">
    <property type="term" value="F:ubiquitin protein ligase activity"/>
    <property type="evidence" value="ECO:0007669"/>
    <property type="project" value="UniProtKB-EC"/>
</dbReference>
<evidence type="ECO:0000256" key="10">
    <source>
        <dbReference type="ARBA" id="ARBA00022833"/>
    </source>
</evidence>
<dbReference type="EMBL" id="JAJJMA010236684">
    <property type="protein sequence ID" value="MCL7042556.1"/>
    <property type="molecule type" value="Genomic_DNA"/>
</dbReference>
<dbReference type="PANTHER" id="PTHR13145">
    <property type="entry name" value="SSM4 PROTEIN"/>
    <property type="match status" value="1"/>
</dbReference>
<evidence type="ECO:0000313" key="16">
    <source>
        <dbReference type="Proteomes" id="UP001177140"/>
    </source>
</evidence>
<feature type="transmembrane region" description="Helical" evidence="13">
    <location>
        <begin position="246"/>
        <end position="268"/>
    </location>
</feature>
<feature type="transmembrane region" description="Helical" evidence="13">
    <location>
        <begin position="834"/>
        <end position="853"/>
    </location>
</feature>
<feature type="transmembrane region" description="Helical" evidence="13">
    <location>
        <begin position="61"/>
        <end position="84"/>
    </location>
</feature>
<keyword evidence="11 13" id="KW-1133">Transmembrane helix</keyword>
<dbReference type="AlphaFoldDB" id="A0AA42AX83"/>
<keyword evidence="10" id="KW-0862">Zinc</keyword>
<dbReference type="Proteomes" id="UP001177140">
    <property type="component" value="Unassembled WGS sequence"/>
</dbReference>
<keyword evidence="8" id="KW-0863">Zinc-finger</keyword>
<keyword evidence="9" id="KW-0833">Ubl conjugation pathway</keyword>
<dbReference type="PANTHER" id="PTHR13145:SF0">
    <property type="entry name" value="E3 UBIQUITIN-PROTEIN LIGASE MARCHF6"/>
    <property type="match status" value="1"/>
</dbReference>
<dbReference type="GO" id="GO:0008270">
    <property type="term" value="F:zinc ion binding"/>
    <property type="evidence" value="ECO:0007669"/>
    <property type="project" value="UniProtKB-KW"/>
</dbReference>
<dbReference type="PROSITE" id="PS51292">
    <property type="entry name" value="ZF_RING_CH"/>
    <property type="match status" value="1"/>
</dbReference>